<dbReference type="GO" id="GO:0099402">
    <property type="term" value="P:plant organ development"/>
    <property type="evidence" value="ECO:0007669"/>
    <property type="project" value="UniProtKB-ARBA"/>
</dbReference>
<dbReference type="OMA" id="TAHPKHE"/>
<dbReference type="EnsemblPlants" id="Solyc02g080950.2.1">
    <property type="protein sequence ID" value="Solyc02g080950.2.1"/>
    <property type="gene ID" value="Solyc02g080950.2"/>
</dbReference>
<dbReference type="Pfam" id="PF01535">
    <property type="entry name" value="PPR"/>
    <property type="match status" value="3"/>
</dbReference>
<evidence type="ECO:0000313" key="7">
    <source>
        <dbReference type="Proteomes" id="UP000004994"/>
    </source>
</evidence>
<evidence type="ECO:0000256" key="3">
    <source>
        <dbReference type="PROSITE-ProRule" id="PRU00708"/>
    </source>
</evidence>
<dbReference type="FunFam" id="1.25.40.10:FF:000682">
    <property type="entry name" value="Pentatricopeptide repeat-containing protein At3g16610"/>
    <property type="match status" value="1"/>
</dbReference>
<dbReference type="FunFam" id="1.25.40.10:FF:000436">
    <property type="entry name" value="Pentatricopeptide repeat-containing protein At5g39350 family"/>
    <property type="match status" value="1"/>
</dbReference>
<dbReference type="GO" id="GO:0030170">
    <property type="term" value="F:pyridoxal phosphate binding"/>
    <property type="evidence" value="ECO:0000318"/>
    <property type="project" value="GO_Central"/>
</dbReference>
<dbReference type="Gene3D" id="3.20.20.10">
    <property type="entry name" value="Alanine racemase"/>
    <property type="match status" value="1"/>
</dbReference>
<evidence type="ECO:0000256" key="2">
    <source>
        <dbReference type="HAMAP-Rule" id="MF_03225"/>
    </source>
</evidence>
<feature type="repeat" description="PPR" evidence="3">
    <location>
        <begin position="421"/>
        <end position="455"/>
    </location>
</feature>
<dbReference type="InterPro" id="IPR011990">
    <property type="entry name" value="TPR-like_helical_dom_sf"/>
</dbReference>
<evidence type="ECO:0000313" key="6">
    <source>
        <dbReference type="EnsemblPlants" id="Solyc02g080950.2.1"/>
    </source>
</evidence>
<feature type="repeat" description="PPR" evidence="3">
    <location>
        <begin position="575"/>
        <end position="609"/>
    </location>
</feature>
<dbReference type="PANTHER" id="PTHR47926:SF451">
    <property type="entry name" value="TETRATRICOPEPTIDE-LIKE HELICAL DOMAIN SUPERFAMILY"/>
    <property type="match status" value="1"/>
</dbReference>
<evidence type="ECO:0000256" key="4">
    <source>
        <dbReference type="SAM" id="MobiDB-lite"/>
    </source>
</evidence>
<dbReference type="NCBIfam" id="TIGR00044">
    <property type="entry name" value="YggS family pyridoxal phosphate-dependent enzyme"/>
    <property type="match status" value="1"/>
</dbReference>
<dbReference type="Proteomes" id="UP000004994">
    <property type="component" value="Chromosome 2"/>
</dbReference>
<dbReference type="InParanoid" id="A0A3Q7F5D6"/>
<evidence type="ECO:0000256" key="1">
    <source>
        <dbReference type="ARBA" id="ARBA00022737"/>
    </source>
</evidence>
<reference evidence="6" key="1">
    <citation type="journal article" date="2012" name="Nature">
        <title>The tomato genome sequence provides insights into fleshy fruit evolution.</title>
        <authorList>
            <consortium name="Tomato Genome Consortium"/>
        </authorList>
    </citation>
    <scope>NUCLEOTIDE SEQUENCE [LARGE SCALE GENOMIC DNA]</scope>
    <source>
        <strain evidence="6">cv. Heinz 1706</strain>
    </source>
</reference>
<feature type="modified residue" description="N6-(pyridoxal phosphate)lysine" evidence="2">
    <location>
        <position position="83"/>
    </location>
</feature>
<feature type="region of interest" description="Disordered" evidence="4">
    <location>
        <begin position="1"/>
        <end position="45"/>
    </location>
</feature>
<keyword evidence="1" id="KW-0677">Repeat</keyword>
<dbReference type="FunCoup" id="A0A3Q7F5D6">
    <property type="interactions" value="245"/>
</dbReference>
<dbReference type="Gene3D" id="1.25.40.10">
    <property type="entry name" value="Tetratricopeptide repeat domain"/>
    <property type="match status" value="4"/>
</dbReference>
<dbReference type="PaxDb" id="4081-Solyc02g080950.1.1"/>
<dbReference type="SUPFAM" id="SSF51419">
    <property type="entry name" value="PLP-binding barrel"/>
    <property type="match status" value="1"/>
</dbReference>
<dbReference type="InterPro" id="IPR029066">
    <property type="entry name" value="PLP-binding_barrel"/>
</dbReference>
<dbReference type="HAMAP" id="MF_02087">
    <property type="entry name" value="PLP_homeostasis"/>
    <property type="match status" value="1"/>
</dbReference>
<dbReference type="CDD" id="cd06822">
    <property type="entry name" value="PLPDE_III_YBL036c_euk"/>
    <property type="match status" value="1"/>
</dbReference>
<dbReference type="GO" id="GO:0003723">
    <property type="term" value="F:RNA binding"/>
    <property type="evidence" value="ECO:0007669"/>
    <property type="project" value="InterPro"/>
</dbReference>
<dbReference type="Pfam" id="PF13041">
    <property type="entry name" value="PPR_2"/>
    <property type="match status" value="3"/>
</dbReference>
<sequence>MSPNKFEVTNLEKSVDEETTKGEKKDSLSAVLETEPSDSGMAAASATDGVAATAVRSVIQRIEHVAERCGRRSDQVRLVAVSKTKPVSLLKQVYDAGHRCFGENYVKELIEKAPQLPDDIEWHFIGNLQSNKVKPLLTGVPNLAMVETVDDEKIANQLDRVAANIGRKPLKVFIQVNTSGEETKSGVEPDGCLELVKHVTSNCPNLEFCGLMTIGMPDYTSTPENFKVETLAKCRSEVCEALGISEDQCELSMGMSGDFELASRLLYQVEMGSTNVRVGSTIFGAREYPTKSLSVNVKSYLISVMSLHPPFLHSAAAAATTKSFNATLHRLSSEGAHHHALLTYDSMLKSSVRPDPFTFPTLLKACISLNLLPHGLLLHQHVVVNGFSSDPYIGSSLISFYSSFGLTEHAHKMFDTMPERNIVPWTTLIGCYSRIGDFEHAFYLYNSMLHEGIKPTSVTVLTLLSGVSESIHVECLHTCIVKYACALVGNTEELLTLMYRMSSENSWPDHQTYGALVSAIAKDGSAEFGKVVHGQIVAAGFELDVHLQTSLMFMYLKCRNMDYTFKIFERAKDKDVVLWTTIISGLVQNERADRALEVFQSMLCSRTEPSTTTIASALAACAQLGSLKVGTSIHGYMFRQRMAIDTAAQNSLITMYSKCGYLKQALIVFHMIKNRDVVSWNAIVAGNAQNGHLSMALHLFNEMRIAHQRPDSVTVVCLLQICASIGAYQQGKWIHNLVVRSYLEPCVKIGTALVDMYCKCGDLDSARKCFDRVRERDLILWSTIISGYGSHGEGEAALALYTELVQSGLTPNRVIFLSVLYACSHNGLVDHGLNLFDTMERDFKIEPELEHCACIVDLLCRAGKVKDGYNFYKMKFPEPMANALGIILDACKTKALEELRDVVAKEISELDHEDAGRYVQLAHSYASMAQWEGVGKTWVQLRELGLKKLPGWSFIDLHGVITTFFMGQTSHPQQEDIMLVLKNLSEEISERVIMSNTEDIS</sequence>
<dbReference type="GO" id="GO:0005737">
    <property type="term" value="C:cytoplasm"/>
    <property type="evidence" value="ECO:0000318"/>
    <property type="project" value="GO_Central"/>
</dbReference>
<feature type="domain" description="Alanine racemase N-terminal" evidence="5">
    <location>
        <begin position="60"/>
        <end position="286"/>
    </location>
</feature>
<dbReference type="PROSITE" id="PS51375">
    <property type="entry name" value="PPR"/>
    <property type="match status" value="4"/>
</dbReference>
<dbReference type="PANTHER" id="PTHR47926">
    <property type="entry name" value="PENTATRICOPEPTIDE REPEAT-CONTAINING PROTEIN"/>
    <property type="match status" value="1"/>
</dbReference>
<dbReference type="FunFam" id="1.25.40.10:FF:000351">
    <property type="entry name" value="Pentatricopeptide repeat-containing protein"/>
    <property type="match status" value="1"/>
</dbReference>
<dbReference type="PROSITE" id="PS01211">
    <property type="entry name" value="UPF0001"/>
    <property type="match status" value="1"/>
</dbReference>
<dbReference type="GO" id="GO:0009451">
    <property type="term" value="P:RNA modification"/>
    <property type="evidence" value="ECO:0007669"/>
    <property type="project" value="InterPro"/>
</dbReference>
<proteinExistence type="inferred from homology"/>
<evidence type="ECO:0000259" key="5">
    <source>
        <dbReference type="Pfam" id="PF01168"/>
    </source>
</evidence>
<feature type="repeat" description="PPR" evidence="3">
    <location>
        <begin position="777"/>
        <end position="811"/>
    </location>
</feature>
<dbReference type="InterPro" id="IPR011078">
    <property type="entry name" value="PyrdxlP_homeostasis"/>
</dbReference>
<dbReference type="InterPro" id="IPR046960">
    <property type="entry name" value="PPR_At4g14850-like_plant"/>
</dbReference>
<dbReference type="AlphaFoldDB" id="A0A3Q7F5D6"/>
<dbReference type="FunFam" id="1.25.40.10:FF:000158">
    <property type="entry name" value="pentatricopeptide repeat-containing protein At2g33680"/>
    <property type="match status" value="1"/>
</dbReference>
<comment type="function">
    <text evidence="2">Pyridoxal 5'-phosphate (PLP)-binding protein, which may be involved in intracellular homeostatic regulation of pyridoxal 5'-phosphate (PLP), the active form of vitamin B6.</text>
</comment>
<accession>A0A3Q7F5D6</accession>
<dbReference type="FunFam" id="3.20.20.10:FF:000014">
    <property type="entry name" value="Pyridoxal phosphate homeostasis protein"/>
    <property type="match status" value="1"/>
</dbReference>
<keyword evidence="2" id="KW-0663">Pyridoxal phosphate</keyword>
<dbReference type="Pfam" id="PF01168">
    <property type="entry name" value="Ala_racemase_N"/>
    <property type="match status" value="1"/>
</dbReference>
<reference evidence="6" key="2">
    <citation type="submission" date="2019-01" db="UniProtKB">
        <authorList>
            <consortium name="EnsemblPlants"/>
        </authorList>
    </citation>
    <scope>IDENTIFICATION</scope>
    <source>
        <strain evidence="6">cv. Heinz 1706</strain>
    </source>
</reference>
<feature type="compositionally biased region" description="Basic and acidic residues" evidence="4">
    <location>
        <begin position="13"/>
        <end position="27"/>
    </location>
</feature>
<dbReference type="InterPro" id="IPR002885">
    <property type="entry name" value="PPR_rpt"/>
</dbReference>
<dbReference type="NCBIfam" id="TIGR00756">
    <property type="entry name" value="PPR"/>
    <property type="match status" value="4"/>
</dbReference>
<name>A0A3Q7F5D6_SOLLC</name>
<feature type="repeat" description="PPR" evidence="3">
    <location>
        <begin position="676"/>
        <end position="710"/>
    </location>
</feature>
<dbReference type="InterPro" id="IPR001608">
    <property type="entry name" value="Ala_racemase_N"/>
</dbReference>
<protein>
    <recommendedName>
        <fullName evidence="2">Pyridoxal phosphate homeostasis protein</fullName>
        <shortName evidence="2">PLP homeostasis protein</shortName>
    </recommendedName>
</protein>
<organism evidence="6">
    <name type="scientific">Solanum lycopersicum</name>
    <name type="common">Tomato</name>
    <name type="synonym">Lycopersicon esculentum</name>
    <dbReference type="NCBI Taxonomy" id="4081"/>
    <lineage>
        <taxon>Eukaryota</taxon>
        <taxon>Viridiplantae</taxon>
        <taxon>Streptophyta</taxon>
        <taxon>Embryophyta</taxon>
        <taxon>Tracheophyta</taxon>
        <taxon>Spermatophyta</taxon>
        <taxon>Magnoliopsida</taxon>
        <taxon>eudicotyledons</taxon>
        <taxon>Gunneridae</taxon>
        <taxon>Pentapetalae</taxon>
        <taxon>asterids</taxon>
        <taxon>lamiids</taxon>
        <taxon>Solanales</taxon>
        <taxon>Solanaceae</taxon>
        <taxon>Solanoideae</taxon>
        <taxon>Solaneae</taxon>
        <taxon>Solanum</taxon>
        <taxon>Solanum subgen. Lycopersicon</taxon>
    </lineage>
</organism>
<dbReference type="Gramene" id="Solyc02g080950.2.1">
    <property type="protein sequence ID" value="Solyc02g080950.2.1"/>
    <property type="gene ID" value="Solyc02g080950.2"/>
</dbReference>
<comment type="similarity">
    <text evidence="2">Belongs to the pyridoxal phosphate-binding protein YggS/PROSC family.</text>
</comment>
<keyword evidence="7" id="KW-1185">Reference proteome</keyword>